<keyword evidence="8 13" id="KW-0560">Oxidoreductase</keyword>
<dbReference type="GO" id="GO:0016709">
    <property type="term" value="F:oxidoreductase activity, acting on paired donors, with incorporation or reduction of molecular oxygen, NAD(P)H as one donor, and incorporation of one atom of oxygen"/>
    <property type="evidence" value="ECO:0007669"/>
    <property type="project" value="TreeGrafter"/>
</dbReference>
<dbReference type="PANTHER" id="PTHR24298">
    <property type="entry name" value="FLAVONOID 3'-MONOOXYGENASE-RELATED"/>
    <property type="match status" value="1"/>
</dbReference>
<evidence type="ECO:0000256" key="2">
    <source>
        <dbReference type="ARBA" id="ARBA00004167"/>
    </source>
</evidence>
<dbReference type="Proteomes" id="UP000467841">
    <property type="component" value="Unassembled WGS sequence"/>
</dbReference>
<evidence type="ECO:0000256" key="5">
    <source>
        <dbReference type="ARBA" id="ARBA00022692"/>
    </source>
</evidence>
<keyword evidence="11 14" id="KW-0472">Membrane</keyword>
<feature type="transmembrane region" description="Helical" evidence="14">
    <location>
        <begin position="46"/>
        <end position="62"/>
    </location>
</feature>
<dbReference type="PRINTS" id="PR00463">
    <property type="entry name" value="EP450I"/>
</dbReference>
<evidence type="ECO:0000256" key="8">
    <source>
        <dbReference type="ARBA" id="ARBA00023002"/>
    </source>
</evidence>
<dbReference type="PROSITE" id="PS00086">
    <property type="entry name" value="CYTOCHROME_P450"/>
    <property type="match status" value="1"/>
</dbReference>
<sequence>MFTVDFVNCFIFFLLCLFSVIFYYLFLVKKTKVGYDLPPSPPSLPIIGHLHLLLSLLLHKSLQKLSFKYGPLLHLRVFSIPIVLVSSASIAYEIFKTQDQNVSTRNFLANKGSLFFGSSGFVNAPYGDYWKFAKKLVVTKILGPQALHRSRSVRADEIKRFYSNLLDKAMKKESVDVREEAMKLVNNIICKMLIGRSCSEENGEADKVRSLVTETNSLFMKFILAATLRKPLKKLGISLFKKELTDISRRFDTLLETILVECEDKLSQEHHQDANLVDVILKAYRDKNAEYNITRNHIKSLVLDLLVAGTDSTMHAIEWTMAEIINNPNVLDKLREEIDSVVRKTRLIQETDLPNLLYLQAVVKEGLRLHPEAPVMLRVFQERCEIKGFYIQEKTTLVVNLYAIMRDPELWEDPEEFKPERFLKSSKSGQEEEIVREEHLKYIPFGSGRRGCPGSNLGYVSLGTAIGVMVQCFDWRIQGDRVNMNETTRSFILTMAHPLRCSPVPRIGTPLIL</sequence>
<dbReference type="AlphaFoldDB" id="A0A6D2IAU6"/>
<dbReference type="OrthoDB" id="1470350at2759"/>
<reference evidence="15" key="1">
    <citation type="submission" date="2020-01" db="EMBL/GenBank/DDBJ databases">
        <authorList>
            <person name="Mishra B."/>
        </authorList>
    </citation>
    <scope>NUCLEOTIDE SEQUENCE [LARGE SCALE GENOMIC DNA]</scope>
</reference>
<dbReference type="GO" id="GO:0020037">
    <property type="term" value="F:heme binding"/>
    <property type="evidence" value="ECO:0007669"/>
    <property type="project" value="InterPro"/>
</dbReference>
<feature type="binding site" description="axial binding residue" evidence="12">
    <location>
        <position position="452"/>
    </location>
    <ligand>
        <name>heme</name>
        <dbReference type="ChEBI" id="CHEBI:30413"/>
    </ligand>
    <ligandPart>
        <name>Fe</name>
        <dbReference type="ChEBI" id="CHEBI:18248"/>
    </ligandPart>
</feature>
<evidence type="ECO:0008006" key="17">
    <source>
        <dbReference type="Google" id="ProtNLM"/>
    </source>
</evidence>
<evidence type="ECO:0000256" key="9">
    <source>
        <dbReference type="ARBA" id="ARBA00023004"/>
    </source>
</evidence>
<dbReference type="InterPro" id="IPR051103">
    <property type="entry name" value="Plant_metabolite_P450s"/>
</dbReference>
<dbReference type="InterPro" id="IPR036396">
    <property type="entry name" value="Cyt_P450_sf"/>
</dbReference>
<dbReference type="InterPro" id="IPR002401">
    <property type="entry name" value="Cyt_P450_E_grp-I"/>
</dbReference>
<dbReference type="GO" id="GO:0005506">
    <property type="term" value="F:iron ion binding"/>
    <property type="evidence" value="ECO:0007669"/>
    <property type="project" value="InterPro"/>
</dbReference>
<evidence type="ECO:0000256" key="6">
    <source>
        <dbReference type="ARBA" id="ARBA00022723"/>
    </source>
</evidence>
<keyword evidence="9 12" id="KW-0408">Iron</keyword>
<keyword evidence="10 13" id="KW-0503">Monooxygenase</keyword>
<feature type="transmembrane region" description="Helical" evidence="14">
    <location>
        <begin position="7"/>
        <end position="26"/>
    </location>
</feature>
<comment type="cofactor">
    <cofactor evidence="1 12">
        <name>heme</name>
        <dbReference type="ChEBI" id="CHEBI:30413"/>
    </cofactor>
</comment>
<protein>
    <recommendedName>
        <fullName evidence="17">Cytochrome P450</fullName>
    </recommendedName>
</protein>
<feature type="transmembrane region" description="Helical" evidence="14">
    <location>
        <begin position="74"/>
        <end position="95"/>
    </location>
</feature>
<evidence type="ECO:0000256" key="1">
    <source>
        <dbReference type="ARBA" id="ARBA00001971"/>
    </source>
</evidence>
<dbReference type="InterPro" id="IPR001128">
    <property type="entry name" value="Cyt_P450"/>
</dbReference>
<keyword evidence="6 12" id="KW-0479">Metal-binding</keyword>
<dbReference type="PANTHER" id="PTHR24298:SF827">
    <property type="entry name" value="CYTOCHROME P450, FAMILY 705, SUBFAMILY A, POLYPEPTIDE 8-RELATED"/>
    <property type="match status" value="1"/>
</dbReference>
<keyword evidence="16" id="KW-1185">Reference proteome</keyword>
<evidence type="ECO:0000313" key="15">
    <source>
        <dbReference type="EMBL" id="CAA7022400.1"/>
    </source>
</evidence>
<keyword evidence="7 14" id="KW-1133">Transmembrane helix</keyword>
<dbReference type="CDD" id="cd20655">
    <property type="entry name" value="CYP93"/>
    <property type="match status" value="1"/>
</dbReference>
<dbReference type="PRINTS" id="PR00385">
    <property type="entry name" value="P450"/>
</dbReference>
<dbReference type="SUPFAM" id="SSF48264">
    <property type="entry name" value="Cytochrome P450"/>
    <property type="match status" value="1"/>
</dbReference>
<gene>
    <name evidence="15" type="ORF">MERR_LOCUS9635</name>
</gene>
<evidence type="ECO:0000256" key="13">
    <source>
        <dbReference type="RuleBase" id="RU000461"/>
    </source>
</evidence>
<evidence type="ECO:0000256" key="14">
    <source>
        <dbReference type="SAM" id="Phobius"/>
    </source>
</evidence>
<organism evidence="15 16">
    <name type="scientific">Microthlaspi erraticum</name>
    <dbReference type="NCBI Taxonomy" id="1685480"/>
    <lineage>
        <taxon>Eukaryota</taxon>
        <taxon>Viridiplantae</taxon>
        <taxon>Streptophyta</taxon>
        <taxon>Embryophyta</taxon>
        <taxon>Tracheophyta</taxon>
        <taxon>Spermatophyta</taxon>
        <taxon>Magnoliopsida</taxon>
        <taxon>eudicotyledons</taxon>
        <taxon>Gunneridae</taxon>
        <taxon>Pentapetalae</taxon>
        <taxon>rosids</taxon>
        <taxon>malvids</taxon>
        <taxon>Brassicales</taxon>
        <taxon>Brassicaceae</taxon>
        <taxon>Coluteocarpeae</taxon>
        <taxon>Microthlaspi</taxon>
    </lineage>
</organism>
<evidence type="ECO:0000313" key="16">
    <source>
        <dbReference type="Proteomes" id="UP000467841"/>
    </source>
</evidence>
<accession>A0A6D2IAU6</accession>
<dbReference type="InterPro" id="IPR017972">
    <property type="entry name" value="Cyt_P450_CS"/>
</dbReference>
<keyword evidence="4 12" id="KW-0349">Heme</keyword>
<evidence type="ECO:0000256" key="10">
    <source>
        <dbReference type="ARBA" id="ARBA00023033"/>
    </source>
</evidence>
<evidence type="ECO:0000256" key="7">
    <source>
        <dbReference type="ARBA" id="ARBA00022989"/>
    </source>
</evidence>
<comment type="subcellular location">
    <subcellularLocation>
        <location evidence="2">Membrane</location>
        <topology evidence="2">Single-pass membrane protein</topology>
    </subcellularLocation>
</comment>
<comment type="similarity">
    <text evidence="3 13">Belongs to the cytochrome P450 family.</text>
</comment>
<dbReference type="Gene3D" id="1.10.630.10">
    <property type="entry name" value="Cytochrome P450"/>
    <property type="match status" value="1"/>
</dbReference>
<dbReference type="EMBL" id="CACVBM020000688">
    <property type="protein sequence ID" value="CAA7022400.1"/>
    <property type="molecule type" value="Genomic_DNA"/>
</dbReference>
<name>A0A6D2IAU6_9BRAS</name>
<keyword evidence="5 14" id="KW-0812">Transmembrane</keyword>
<evidence type="ECO:0000256" key="12">
    <source>
        <dbReference type="PIRSR" id="PIRSR602401-1"/>
    </source>
</evidence>
<dbReference type="GO" id="GO:0016020">
    <property type="term" value="C:membrane"/>
    <property type="evidence" value="ECO:0007669"/>
    <property type="project" value="UniProtKB-SubCell"/>
</dbReference>
<comment type="caution">
    <text evidence="15">The sequence shown here is derived from an EMBL/GenBank/DDBJ whole genome shotgun (WGS) entry which is preliminary data.</text>
</comment>
<proteinExistence type="inferred from homology"/>
<evidence type="ECO:0000256" key="4">
    <source>
        <dbReference type="ARBA" id="ARBA00022617"/>
    </source>
</evidence>
<dbReference type="FunFam" id="1.10.630.10:FF:000019">
    <property type="entry name" value="Cytochrome P450 family protein"/>
    <property type="match status" value="1"/>
</dbReference>
<dbReference type="Pfam" id="PF00067">
    <property type="entry name" value="p450"/>
    <property type="match status" value="1"/>
</dbReference>
<evidence type="ECO:0000256" key="3">
    <source>
        <dbReference type="ARBA" id="ARBA00010617"/>
    </source>
</evidence>
<evidence type="ECO:0000256" key="11">
    <source>
        <dbReference type="ARBA" id="ARBA00023136"/>
    </source>
</evidence>